<comment type="catalytic activity">
    <reaction evidence="6 8">
        <text>beta-D-fructose 1-phosphate + ATP = beta-D-fructose 1,6-bisphosphate + ADP + H(+)</text>
        <dbReference type="Rhea" id="RHEA:14213"/>
        <dbReference type="ChEBI" id="CHEBI:15378"/>
        <dbReference type="ChEBI" id="CHEBI:30616"/>
        <dbReference type="ChEBI" id="CHEBI:32966"/>
        <dbReference type="ChEBI" id="CHEBI:138881"/>
        <dbReference type="ChEBI" id="CHEBI:456216"/>
        <dbReference type="EC" id="2.7.1.56"/>
    </reaction>
</comment>
<evidence type="ECO:0000256" key="5">
    <source>
        <dbReference type="ARBA" id="ARBA00022840"/>
    </source>
</evidence>
<proteinExistence type="inferred from homology"/>
<dbReference type="Gene3D" id="3.40.1190.20">
    <property type="match status" value="1"/>
</dbReference>
<protein>
    <recommendedName>
        <fullName evidence="7">Phosphofructokinase</fullName>
    </recommendedName>
</protein>
<evidence type="ECO:0000256" key="4">
    <source>
        <dbReference type="ARBA" id="ARBA00022777"/>
    </source>
</evidence>
<dbReference type="NCBIfam" id="TIGR03828">
    <property type="entry name" value="pfkB"/>
    <property type="match status" value="1"/>
</dbReference>
<evidence type="ECO:0000313" key="10">
    <source>
        <dbReference type="EMBL" id="QJC57195.1"/>
    </source>
</evidence>
<dbReference type="EMBL" id="CP051461">
    <property type="protein sequence ID" value="QJC57195.1"/>
    <property type="molecule type" value="Genomic_DNA"/>
</dbReference>
<sequence length="328" mass="33713">MKPHSNFLDKPPRVLAVALNPALDHTLELDHLRVGEVNRALRMQIDVGGKGINVASCLADFGVHSAVTGQIGLANAAQFEALFNAKGIDNHCVYLGGLTRINTKLVDLSSGTTTDINMPGPSLTPDAIKALLEQLRTTISQLVSAGSWVVTSGSLPPDWPANTYAGLIHHVHSLGGHVLLDASGAAMAAGLGAGPDIIKPNLAELSELIGRSLSGTDSVVAAARELLARPNAPGMVIVSMGGEGALFVNRQQALLAHAIPTELISSVGAGDAMVAGIVAAQIEGLALSECACLATAFSAAKLTRLGPHMPSPETVRALAQMVHLSSIG</sequence>
<evidence type="ECO:0000256" key="3">
    <source>
        <dbReference type="ARBA" id="ARBA00022741"/>
    </source>
</evidence>
<evidence type="ECO:0000256" key="2">
    <source>
        <dbReference type="ARBA" id="ARBA00022679"/>
    </source>
</evidence>
<dbReference type="GO" id="GO:0005524">
    <property type="term" value="F:ATP binding"/>
    <property type="evidence" value="ECO:0007669"/>
    <property type="project" value="UniProtKB-UniRule"/>
</dbReference>
<dbReference type="AlphaFoldDB" id="A0A6H2HBE8"/>
<dbReference type="Proteomes" id="UP000502041">
    <property type="component" value="Chromosome"/>
</dbReference>
<evidence type="ECO:0000256" key="7">
    <source>
        <dbReference type="PIRNR" id="PIRNR000535"/>
    </source>
</evidence>
<dbReference type="PIRSF" id="PIRSF000535">
    <property type="entry name" value="1PFK/6PFK/LacC"/>
    <property type="match status" value="1"/>
</dbReference>
<dbReference type="GO" id="GO:0044281">
    <property type="term" value="P:small molecule metabolic process"/>
    <property type="evidence" value="ECO:0007669"/>
    <property type="project" value="UniProtKB-ARBA"/>
</dbReference>
<dbReference type="GO" id="GO:0016052">
    <property type="term" value="P:carbohydrate catabolic process"/>
    <property type="evidence" value="ECO:0007669"/>
    <property type="project" value="UniProtKB-ARBA"/>
</dbReference>
<evidence type="ECO:0000256" key="1">
    <source>
        <dbReference type="ARBA" id="ARBA00010688"/>
    </source>
</evidence>
<organism evidence="10 11">
    <name type="scientific">Polaromonas vacuolata</name>
    <dbReference type="NCBI Taxonomy" id="37448"/>
    <lineage>
        <taxon>Bacteria</taxon>
        <taxon>Pseudomonadati</taxon>
        <taxon>Pseudomonadota</taxon>
        <taxon>Betaproteobacteria</taxon>
        <taxon>Burkholderiales</taxon>
        <taxon>Comamonadaceae</taxon>
        <taxon>Polaromonas</taxon>
    </lineage>
</organism>
<dbReference type="InterPro" id="IPR029056">
    <property type="entry name" value="Ribokinase-like"/>
</dbReference>
<evidence type="ECO:0000256" key="6">
    <source>
        <dbReference type="ARBA" id="ARBA00047745"/>
    </source>
</evidence>
<comment type="similarity">
    <text evidence="1 7 8">Belongs to the carbohydrate kinase PfkB family.</text>
</comment>
<dbReference type="FunFam" id="3.40.1190.20:FF:000001">
    <property type="entry name" value="Phosphofructokinase"/>
    <property type="match status" value="1"/>
</dbReference>
<dbReference type="InterPro" id="IPR022463">
    <property type="entry name" value="1-PFruKinase"/>
</dbReference>
<dbReference type="InterPro" id="IPR011611">
    <property type="entry name" value="PfkB_dom"/>
</dbReference>
<feature type="domain" description="Carbohydrate kinase PfkB" evidence="9">
    <location>
        <begin position="20"/>
        <end position="312"/>
    </location>
</feature>
<evidence type="ECO:0000313" key="11">
    <source>
        <dbReference type="Proteomes" id="UP000502041"/>
    </source>
</evidence>
<keyword evidence="2 7" id="KW-0808">Transferase</keyword>
<dbReference type="InterPro" id="IPR002173">
    <property type="entry name" value="Carboh/pur_kinase_PfkB_CS"/>
</dbReference>
<name>A0A6H2HBE8_9BURK</name>
<dbReference type="PROSITE" id="PS00584">
    <property type="entry name" value="PFKB_KINASES_2"/>
    <property type="match status" value="1"/>
</dbReference>
<keyword evidence="3 8" id="KW-0547">Nucleotide-binding</keyword>
<keyword evidence="11" id="KW-1185">Reference proteome</keyword>
<dbReference type="InterPro" id="IPR017583">
    <property type="entry name" value="Tagatose/fructose_Pkinase"/>
</dbReference>
<dbReference type="GO" id="GO:0005829">
    <property type="term" value="C:cytosol"/>
    <property type="evidence" value="ECO:0007669"/>
    <property type="project" value="TreeGrafter"/>
</dbReference>
<dbReference type="NCBIfam" id="TIGR03168">
    <property type="entry name" value="1-PFK"/>
    <property type="match status" value="1"/>
</dbReference>
<reference evidence="10 11" key="1">
    <citation type="submission" date="2020-04" db="EMBL/GenBank/DDBJ databases">
        <title>Complete genome of a Psychrophilic, Marine, Gas Vacuolate Bacterium Polaromonas vacuolata KCTC 22033T.</title>
        <authorList>
            <person name="Hwang K."/>
            <person name="Kim K.M."/>
        </authorList>
    </citation>
    <scope>NUCLEOTIDE SEQUENCE [LARGE SCALE GENOMIC DNA]</scope>
    <source>
        <strain evidence="10 11">KCTC 22033</strain>
    </source>
</reference>
<dbReference type="Pfam" id="PF00294">
    <property type="entry name" value="PfkB"/>
    <property type="match status" value="1"/>
</dbReference>
<dbReference type="RefSeq" id="WP_168922749.1">
    <property type="nucleotide sequence ID" value="NZ_CP051461.1"/>
</dbReference>
<evidence type="ECO:0000259" key="9">
    <source>
        <dbReference type="Pfam" id="PF00294"/>
    </source>
</evidence>
<dbReference type="SUPFAM" id="SSF53613">
    <property type="entry name" value="Ribokinase-like"/>
    <property type="match status" value="1"/>
</dbReference>
<dbReference type="KEGG" id="pvac:HC248_02516"/>
<dbReference type="PROSITE" id="PS00583">
    <property type="entry name" value="PFKB_KINASES_1"/>
    <property type="match status" value="1"/>
</dbReference>
<dbReference type="CDD" id="cd01164">
    <property type="entry name" value="FruK_PfkB_like"/>
    <property type="match status" value="1"/>
</dbReference>
<keyword evidence="5 8" id="KW-0067">ATP-binding</keyword>
<dbReference type="GO" id="GO:0008662">
    <property type="term" value="F:1-phosphofructokinase activity"/>
    <property type="evidence" value="ECO:0007669"/>
    <property type="project" value="UniProtKB-UniRule"/>
</dbReference>
<dbReference type="PANTHER" id="PTHR46566">
    <property type="entry name" value="1-PHOSPHOFRUCTOKINASE-RELATED"/>
    <property type="match status" value="1"/>
</dbReference>
<comment type="function">
    <text evidence="8">Catalyzes the ATP-dependent phosphorylation of fructose-l-phosphate to fructose-l,6-bisphosphate.</text>
</comment>
<dbReference type="PANTHER" id="PTHR46566:SF5">
    <property type="entry name" value="1-PHOSPHOFRUCTOKINASE"/>
    <property type="match status" value="1"/>
</dbReference>
<accession>A0A6H2HBE8</accession>
<gene>
    <name evidence="10" type="primary">lacC</name>
    <name evidence="10" type="ORF">HC248_02516</name>
</gene>
<keyword evidence="4 8" id="KW-0418">Kinase</keyword>
<evidence type="ECO:0000256" key="8">
    <source>
        <dbReference type="RuleBase" id="RU369061"/>
    </source>
</evidence>